<keyword evidence="6 11" id="KW-0548">Nucleotidyltransferase</keyword>
<evidence type="ECO:0000256" key="2">
    <source>
        <dbReference type="ARBA" id="ARBA00005019"/>
    </source>
</evidence>
<dbReference type="GO" id="GO:0009435">
    <property type="term" value="P:NAD+ biosynthetic process"/>
    <property type="evidence" value="ECO:0007669"/>
    <property type="project" value="UniProtKB-UniRule"/>
</dbReference>
<keyword evidence="8 11" id="KW-0067">ATP-binding</keyword>
<evidence type="ECO:0000256" key="1">
    <source>
        <dbReference type="ARBA" id="ARBA00002324"/>
    </source>
</evidence>
<proteinExistence type="inferred from homology"/>
<keyword evidence="7 11" id="KW-0547">Nucleotide-binding</keyword>
<gene>
    <name evidence="11" type="primary">nadD</name>
    <name evidence="13" type="ORF">HNR65_000289</name>
</gene>
<keyword evidence="9 11" id="KW-0520">NAD</keyword>
<dbReference type="PANTHER" id="PTHR39321">
    <property type="entry name" value="NICOTINATE-NUCLEOTIDE ADENYLYLTRANSFERASE-RELATED"/>
    <property type="match status" value="1"/>
</dbReference>
<dbReference type="PANTHER" id="PTHR39321:SF3">
    <property type="entry name" value="PHOSPHOPANTETHEINE ADENYLYLTRANSFERASE"/>
    <property type="match status" value="1"/>
</dbReference>
<dbReference type="EC" id="2.7.7.18" evidence="11"/>
<dbReference type="HAMAP" id="MF_00244">
    <property type="entry name" value="NaMN_adenylyltr"/>
    <property type="match status" value="1"/>
</dbReference>
<dbReference type="Gene3D" id="3.40.50.620">
    <property type="entry name" value="HUPs"/>
    <property type="match status" value="1"/>
</dbReference>
<evidence type="ECO:0000313" key="13">
    <source>
        <dbReference type="EMBL" id="MBA2879982.1"/>
    </source>
</evidence>
<organism evidence="13 14">
    <name type="scientific">Desulfosalsimonas propionicica</name>
    <dbReference type="NCBI Taxonomy" id="332175"/>
    <lineage>
        <taxon>Bacteria</taxon>
        <taxon>Pseudomonadati</taxon>
        <taxon>Thermodesulfobacteriota</taxon>
        <taxon>Desulfobacteria</taxon>
        <taxon>Desulfobacterales</taxon>
        <taxon>Desulfosalsimonadaceae</taxon>
        <taxon>Desulfosalsimonas</taxon>
    </lineage>
</organism>
<dbReference type="NCBIfam" id="TIGR00482">
    <property type="entry name" value="nicotinate (nicotinamide) nucleotide adenylyltransferase"/>
    <property type="match status" value="1"/>
</dbReference>
<dbReference type="NCBIfam" id="NF000840">
    <property type="entry name" value="PRK00071.1-3"/>
    <property type="match status" value="1"/>
</dbReference>
<keyword evidence="4 11" id="KW-0662">Pyridine nucleotide biosynthesis</keyword>
<evidence type="ECO:0000256" key="8">
    <source>
        <dbReference type="ARBA" id="ARBA00022840"/>
    </source>
</evidence>
<evidence type="ECO:0000256" key="5">
    <source>
        <dbReference type="ARBA" id="ARBA00022679"/>
    </source>
</evidence>
<evidence type="ECO:0000256" key="6">
    <source>
        <dbReference type="ARBA" id="ARBA00022695"/>
    </source>
</evidence>
<comment type="pathway">
    <text evidence="2 11">Cofactor biosynthesis; NAD(+) biosynthesis; deamido-NAD(+) from nicotinate D-ribonucleotide: step 1/1.</text>
</comment>
<dbReference type="Pfam" id="PF01467">
    <property type="entry name" value="CTP_transf_like"/>
    <property type="match status" value="1"/>
</dbReference>
<sequence>MDPMQIKAGLFGGTFNPVHLAHLRMAEEVREAFGLDKIYFIPAANPPHKTDKDLAPAKDRYEMLQAAISGNPGFEISDAELRRPGRSYTIDTVSQVSAVLPRGARCFLIMGLDAFAEIDTWKDFHRLFDTIEVIVISRPAPADPKKKMAEMIFDRISAGYEYDPAARRFYHPEKQTVYWFEATALDISASRIRFLAAQGKSIRYLVPEAAEGYIYKKGLYK</sequence>
<dbReference type="InterPro" id="IPR014729">
    <property type="entry name" value="Rossmann-like_a/b/a_fold"/>
</dbReference>
<name>A0A7W0C6F4_9BACT</name>
<dbReference type="GO" id="GO:0004515">
    <property type="term" value="F:nicotinate-nucleotide adenylyltransferase activity"/>
    <property type="evidence" value="ECO:0007669"/>
    <property type="project" value="UniProtKB-UniRule"/>
</dbReference>
<dbReference type="InterPro" id="IPR005248">
    <property type="entry name" value="NadD/NMNAT"/>
</dbReference>
<keyword evidence="14" id="KW-1185">Reference proteome</keyword>
<dbReference type="InterPro" id="IPR004821">
    <property type="entry name" value="Cyt_trans-like"/>
</dbReference>
<dbReference type="GO" id="GO:0005524">
    <property type="term" value="F:ATP binding"/>
    <property type="evidence" value="ECO:0007669"/>
    <property type="project" value="UniProtKB-KW"/>
</dbReference>
<comment type="similarity">
    <text evidence="3 11">Belongs to the NadD family.</text>
</comment>
<evidence type="ECO:0000256" key="3">
    <source>
        <dbReference type="ARBA" id="ARBA00009014"/>
    </source>
</evidence>
<dbReference type="NCBIfam" id="TIGR00125">
    <property type="entry name" value="cyt_tran_rel"/>
    <property type="match status" value="1"/>
</dbReference>
<keyword evidence="5 11" id="KW-0808">Transferase</keyword>
<evidence type="ECO:0000259" key="12">
    <source>
        <dbReference type="Pfam" id="PF01467"/>
    </source>
</evidence>
<dbReference type="UniPathway" id="UPA00253">
    <property type="reaction ID" value="UER00332"/>
</dbReference>
<evidence type="ECO:0000256" key="9">
    <source>
        <dbReference type="ARBA" id="ARBA00023027"/>
    </source>
</evidence>
<dbReference type="AlphaFoldDB" id="A0A7W0C6F4"/>
<accession>A0A7W0C6F4</accession>
<comment type="catalytic activity">
    <reaction evidence="10 11">
        <text>nicotinate beta-D-ribonucleotide + ATP + H(+) = deamido-NAD(+) + diphosphate</text>
        <dbReference type="Rhea" id="RHEA:22860"/>
        <dbReference type="ChEBI" id="CHEBI:15378"/>
        <dbReference type="ChEBI" id="CHEBI:30616"/>
        <dbReference type="ChEBI" id="CHEBI:33019"/>
        <dbReference type="ChEBI" id="CHEBI:57502"/>
        <dbReference type="ChEBI" id="CHEBI:58437"/>
        <dbReference type="EC" id="2.7.7.18"/>
    </reaction>
</comment>
<feature type="domain" description="Cytidyltransferase-like" evidence="12">
    <location>
        <begin position="10"/>
        <end position="193"/>
    </location>
</feature>
<reference evidence="13 14" key="1">
    <citation type="submission" date="2020-07" db="EMBL/GenBank/DDBJ databases">
        <title>Genomic Encyclopedia of Type Strains, Phase IV (KMG-IV): sequencing the most valuable type-strain genomes for metagenomic binning, comparative biology and taxonomic classification.</title>
        <authorList>
            <person name="Goeker M."/>
        </authorList>
    </citation>
    <scope>NUCLEOTIDE SEQUENCE [LARGE SCALE GENOMIC DNA]</scope>
    <source>
        <strain evidence="13 14">DSM 17721</strain>
    </source>
</reference>
<evidence type="ECO:0000256" key="11">
    <source>
        <dbReference type="HAMAP-Rule" id="MF_00244"/>
    </source>
</evidence>
<dbReference type="Proteomes" id="UP000525298">
    <property type="component" value="Unassembled WGS sequence"/>
</dbReference>
<comment type="caution">
    <text evidence="13">The sequence shown here is derived from an EMBL/GenBank/DDBJ whole genome shotgun (WGS) entry which is preliminary data.</text>
</comment>
<dbReference type="EMBL" id="JACDUS010000001">
    <property type="protein sequence ID" value="MBA2879982.1"/>
    <property type="molecule type" value="Genomic_DNA"/>
</dbReference>
<dbReference type="SUPFAM" id="SSF52374">
    <property type="entry name" value="Nucleotidylyl transferase"/>
    <property type="match status" value="1"/>
</dbReference>
<evidence type="ECO:0000256" key="4">
    <source>
        <dbReference type="ARBA" id="ARBA00022642"/>
    </source>
</evidence>
<evidence type="ECO:0000256" key="10">
    <source>
        <dbReference type="ARBA" id="ARBA00048721"/>
    </source>
</evidence>
<dbReference type="CDD" id="cd02165">
    <property type="entry name" value="NMNAT"/>
    <property type="match status" value="1"/>
</dbReference>
<evidence type="ECO:0000313" key="14">
    <source>
        <dbReference type="Proteomes" id="UP000525298"/>
    </source>
</evidence>
<dbReference type="RefSeq" id="WP_181549661.1">
    <property type="nucleotide sequence ID" value="NZ_JACDUS010000001.1"/>
</dbReference>
<protein>
    <recommendedName>
        <fullName evidence="11">Probable nicotinate-nucleotide adenylyltransferase</fullName>
        <ecNumber evidence="11">2.7.7.18</ecNumber>
    </recommendedName>
    <alternativeName>
        <fullName evidence="11">Deamido-NAD(+) diphosphorylase</fullName>
    </alternativeName>
    <alternativeName>
        <fullName evidence="11">Deamido-NAD(+) pyrophosphorylase</fullName>
    </alternativeName>
    <alternativeName>
        <fullName evidence="11">Nicotinate mononucleotide adenylyltransferase</fullName>
        <shortName evidence="11">NaMN adenylyltransferase</shortName>
    </alternativeName>
</protein>
<comment type="function">
    <text evidence="1 11">Catalyzes the reversible adenylation of nicotinate mononucleotide (NaMN) to nicotinic acid adenine dinucleotide (NaAD).</text>
</comment>
<evidence type="ECO:0000256" key="7">
    <source>
        <dbReference type="ARBA" id="ARBA00022741"/>
    </source>
</evidence>